<organism evidence="2 3">
    <name type="scientific">Algoriphagus hitonicola</name>
    <dbReference type="NCBI Taxonomy" id="435880"/>
    <lineage>
        <taxon>Bacteria</taxon>
        <taxon>Pseudomonadati</taxon>
        <taxon>Bacteroidota</taxon>
        <taxon>Cytophagia</taxon>
        <taxon>Cytophagales</taxon>
        <taxon>Cyclobacteriaceae</taxon>
        <taxon>Algoriphagus</taxon>
    </lineage>
</organism>
<dbReference type="GO" id="GO:0016740">
    <property type="term" value="F:transferase activity"/>
    <property type="evidence" value="ECO:0007669"/>
    <property type="project" value="UniProtKB-KW"/>
</dbReference>
<evidence type="ECO:0000313" key="3">
    <source>
        <dbReference type="Proteomes" id="UP000199642"/>
    </source>
</evidence>
<dbReference type="SUPFAM" id="SSF81301">
    <property type="entry name" value="Nucleotidyltransferase"/>
    <property type="match status" value="1"/>
</dbReference>
<sequence>METFGLSVKSFEILKRIFSKYPAISKVKVYGSRAKGTYSERSDLDLMIFDDL</sequence>
<dbReference type="AlphaFoldDB" id="A0A1I2PA16"/>
<dbReference type="CDD" id="cd05403">
    <property type="entry name" value="NT_KNTase_like"/>
    <property type="match status" value="1"/>
</dbReference>
<dbReference type="STRING" id="435880.SAMN04487988_101511"/>
<dbReference type="EMBL" id="FOPC01000001">
    <property type="protein sequence ID" value="SFG12985.1"/>
    <property type="molecule type" value="Genomic_DNA"/>
</dbReference>
<name>A0A1I2PA16_9BACT</name>
<evidence type="ECO:0000259" key="1">
    <source>
        <dbReference type="Pfam" id="PF18765"/>
    </source>
</evidence>
<feature type="domain" description="Polymerase beta nucleotidyltransferase" evidence="1">
    <location>
        <begin position="14"/>
        <end position="49"/>
    </location>
</feature>
<accession>A0A1I2PA16</accession>
<proteinExistence type="predicted"/>
<keyword evidence="3" id="KW-1185">Reference proteome</keyword>
<dbReference type="Proteomes" id="UP000199642">
    <property type="component" value="Unassembled WGS sequence"/>
</dbReference>
<gene>
    <name evidence="2" type="ORF">SAMN04487988_101511</name>
</gene>
<dbReference type="RefSeq" id="WP_092788662.1">
    <property type="nucleotide sequence ID" value="NZ_FOPC01000001.1"/>
</dbReference>
<evidence type="ECO:0000313" key="2">
    <source>
        <dbReference type="EMBL" id="SFG12985.1"/>
    </source>
</evidence>
<keyword evidence="2" id="KW-0808">Transferase</keyword>
<protein>
    <submittedName>
        <fullName evidence="2">Nucleotidyltransferase domain-containing protein</fullName>
    </submittedName>
</protein>
<dbReference type="Pfam" id="PF18765">
    <property type="entry name" value="Polbeta"/>
    <property type="match status" value="1"/>
</dbReference>
<reference evidence="3" key="1">
    <citation type="submission" date="2016-10" db="EMBL/GenBank/DDBJ databases">
        <authorList>
            <person name="Varghese N."/>
            <person name="Submissions S."/>
        </authorList>
    </citation>
    <scope>NUCLEOTIDE SEQUENCE [LARGE SCALE GENOMIC DNA]</scope>
    <source>
        <strain evidence="3">DSM 19315</strain>
    </source>
</reference>
<dbReference type="Gene3D" id="3.30.460.10">
    <property type="entry name" value="Beta Polymerase, domain 2"/>
    <property type="match status" value="1"/>
</dbReference>
<dbReference type="InterPro" id="IPR041633">
    <property type="entry name" value="Polbeta"/>
</dbReference>
<dbReference type="OrthoDB" id="9803106at2"/>
<dbReference type="InterPro" id="IPR043519">
    <property type="entry name" value="NT_sf"/>
</dbReference>